<evidence type="ECO:0000313" key="3">
    <source>
        <dbReference type="Proteomes" id="UP000826012"/>
    </source>
</evidence>
<reference evidence="2 3" key="1">
    <citation type="submission" date="2021-07" db="EMBL/GenBank/DDBJ databases">
        <title>Complete genome sequence of nontuberculous Mycobacterium sp. TY59.</title>
        <authorList>
            <person name="Fukushima K."/>
        </authorList>
    </citation>
    <scope>NUCLEOTIDE SEQUENCE [LARGE SCALE GENOMIC DNA]</scope>
    <source>
        <strain evidence="2 3">TY59</strain>
    </source>
</reference>
<keyword evidence="3" id="KW-1185">Reference proteome</keyword>
<sequence>MVAASSYQKEGRAAPAMLTAVATIATITGSSAAGTAGRRPPSTPRRRRVASVVPMLTEPPGTSRFG</sequence>
<organism evidence="2 3">
    <name type="scientific">Mycobacterium senriense</name>
    <dbReference type="NCBI Taxonomy" id="2775496"/>
    <lineage>
        <taxon>Bacteria</taxon>
        <taxon>Bacillati</taxon>
        <taxon>Actinomycetota</taxon>
        <taxon>Actinomycetes</taxon>
        <taxon>Mycobacteriales</taxon>
        <taxon>Mycobacteriaceae</taxon>
        <taxon>Mycobacterium</taxon>
        <taxon>Mycobacterium avium complex (MAC)</taxon>
    </lineage>
</organism>
<protein>
    <submittedName>
        <fullName evidence="2">Uncharacterized protein</fullName>
    </submittedName>
</protein>
<dbReference type="Proteomes" id="UP000826012">
    <property type="component" value="Chromosome"/>
</dbReference>
<evidence type="ECO:0000313" key="2">
    <source>
        <dbReference type="EMBL" id="BCZ21222.1"/>
    </source>
</evidence>
<dbReference type="EMBL" id="AP024828">
    <property type="protein sequence ID" value="BCZ21222.1"/>
    <property type="molecule type" value="Genomic_DNA"/>
</dbReference>
<feature type="region of interest" description="Disordered" evidence="1">
    <location>
        <begin position="29"/>
        <end position="66"/>
    </location>
</feature>
<name>A0ABM7SLH3_9MYCO</name>
<accession>A0ABM7SLH3</accession>
<gene>
    <name evidence="2" type="ORF">MTY59_10770</name>
</gene>
<evidence type="ECO:0000256" key="1">
    <source>
        <dbReference type="SAM" id="MobiDB-lite"/>
    </source>
</evidence>
<feature type="compositionally biased region" description="Low complexity" evidence="1">
    <location>
        <begin position="29"/>
        <end position="40"/>
    </location>
</feature>
<proteinExistence type="predicted"/>